<dbReference type="PANTHER" id="PTHR33392">
    <property type="entry name" value="POLYISOPRENYL-TEICHOIC ACID--PEPTIDOGLYCAN TEICHOIC ACID TRANSFERASE TAGU"/>
    <property type="match status" value="1"/>
</dbReference>
<feature type="region of interest" description="Disordered" evidence="2">
    <location>
        <begin position="1"/>
        <end position="107"/>
    </location>
</feature>
<evidence type="ECO:0000313" key="6">
    <source>
        <dbReference type="Proteomes" id="UP000029046"/>
    </source>
</evidence>
<sequence length="443" mass="46841">MAEEQGDTGMPGIPPSFIPSASRQRPSSPSVDAAPPSFIPPSRKRAAKPAAVTPAPASSTGPAQQMPQSFQPASKPARRATGSSRSAASQRTVPPATPPRTVPNTPMNVRAAAPAAAYGSTMAVSAQPPRRRRHIGHIIVSVLLVLILAAALGLFGVWNWVDGKLIKTPWLTDRADTPASTWLVLGSDEREGGDSDIVGFRTDTILVLTKPRKGSSSLISIPRDSLVSIDDYYLKINAVSQLYDGQSLVSEVEQITGQKIDHVAQIKFNGLKDVVNALGGIELCYDSDVSDPYSGLEWQAGCHTADGDTALAFSRMRYADATGDFGRGDRQRQVIGAIMDKGLSSGTLSNPGTVMSVADTTLNAITVDEQTNPYTLLMMALAFRDATGASGITGSVYWSDPDYYVDGVGSSVLLDDQRNLELFTALADGTHEPGVVGTLAESQ</sequence>
<dbReference type="Gene3D" id="3.40.630.190">
    <property type="entry name" value="LCP protein"/>
    <property type="match status" value="1"/>
</dbReference>
<dbReference type="PANTHER" id="PTHR33392:SF6">
    <property type="entry name" value="POLYISOPRENYL-TEICHOIC ACID--PEPTIDOGLYCAN TEICHOIC ACID TRANSFERASE TAGU"/>
    <property type="match status" value="1"/>
</dbReference>
<accession>A0A087AQM6</accession>
<reference evidence="5 6" key="1">
    <citation type="submission" date="2014-03" db="EMBL/GenBank/DDBJ databases">
        <title>Genomics of Bifidobacteria.</title>
        <authorList>
            <person name="Ventura M."/>
            <person name="Milani C."/>
            <person name="Lugli G.A."/>
        </authorList>
    </citation>
    <scope>NUCLEOTIDE SEQUENCE [LARGE SCALE GENOMIC DNA]</scope>
    <source>
        <strain evidence="5 6">LMG 11586</strain>
    </source>
</reference>
<evidence type="ECO:0000313" key="5">
    <source>
        <dbReference type="EMBL" id="KFI61076.1"/>
    </source>
</evidence>
<dbReference type="Pfam" id="PF03816">
    <property type="entry name" value="LytR_cpsA_psr"/>
    <property type="match status" value="1"/>
</dbReference>
<feature type="transmembrane region" description="Helical" evidence="3">
    <location>
        <begin position="138"/>
        <end position="161"/>
    </location>
</feature>
<organism evidence="5 6">
    <name type="scientific">Bifidobacterium pullorum subsp. gallinarum</name>
    <dbReference type="NCBI Taxonomy" id="78344"/>
    <lineage>
        <taxon>Bacteria</taxon>
        <taxon>Bacillati</taxon>
        <taxon>Actinomycetota</taxon>
        <taxon>Actinomycetes</taxon>
        <taxon>Bifidobacteriales</taxon>
        <taxon>Bifidobacteriaceae</taxon>
        <taxon>Bifidobacterium</taxon>
    </lineage>
</organism>
<dbReference type="InterPro" id="IPR050922">
    <property type="entry name" value="LytR/CpsA/Psr_CW_biosynth"/>
</dbReference>
<keyword evidence="3" id="KW-0812">Transmembrane</keyword>
<keyword evidence="3" id="KW-1133">Transmembrane helix</keyword>
<evidence type="ECO:0000256" key="3">
    <source>
        <dbReference type="SAM" id="Phobius"/>
    </source>
</evidence>
<name>A0A087AQM6_9BIFI</name>
<dbReference type="OrthoDB" id="9782542at2"/>
<dbReference type="RefSeq" id="WP_081929363.1">
    <property type="nucleotide sequence ID" value="NZ_JGYX01000002.1"/>
</dbReference>
<keyword evidence="3" id="KW-0472">Membrane</keyword>
<dbReference type="EMBL" id="JGYX01000002">
    <property type="protein sequence ID" value="KFI61076.1"/>
    <property type="molecule type" value="Genomic_DNA"/>
</dbReference>
<feature type="domain" description="Cell envelope-related transcriptional attenuator" evidence="4">
    <location>
        <begin position="201"/>
        <end position="341"/>
    </location>
</feature>
<feature type="compositionally biased region" description="Low complexity" evidence="2">
    <location>
        <begin position="79"/>
        <end position="94"/>
    </location>
</feature>
<feature type="compositionally biased region" description="Low complexity" evidence="2">
    <location>
        <begin position="48"/>
        <end position="63"/>
    </location>
</feature>
<comment type="caution">
    <text evidence="5">The sequence shown here is derived from an EMBL/GenBank/DDBJ whole genome shotgun (WGS) entry which is preliminary data.</text>
</comment>
<dbReference type="InterPro" id="IPR004474">
    <property type="entry name" value="LytR_CpsA_psr"/>
</dbReference>
<proteinExistence type="inferred from homology"/>
<protein>
    <recommendedName>
        <fullName evidence="4">Cell envelope-related transcriptional attenuator domain-containing protein</fullName>
    </recommendedName>
</protein>
<dbReference type="eggNOG" id="COG1316">
    <property type="taxonomic scope" value="Bacteria"/>
</dbReference>
<evidence type="ECO:0000256" key="2">
    <source>
        <dbReference type="SAM" id="MobiDB-lite"/>
    </source>
</evidence>
<feature type="compositionally biased region" description="Low complexity" evidence="2">
    <location>
        <begin position="19"/>
        <end position="36"/>
    </location>
</feature>
<dbReference type="Proteomes" id="UP000029046">
    <property type="component" value="Unassembled WGS sequence"/>
</dbReference>
<gene>
    <name evidence="5" type="ORF">BIGA_0504</name>
</gene>
<dbReference type="AlphaFoldDB" id="A0A087AQM6"/>
<dbReference type="NCBIfam" id="TIGR00350">
    <property type="entry name" value="lytR_cpsA_psr"/>
    <property type="match status" value="1"/>
</dbReference>
<evidence type="ECO:0000256" key="1">
    <source>
        <dbReference type="ARBA" id="ARBA00006068"/>
    </source>
</evidence>
<keyword evidence="6" id="KW-1185">Reference proteome</keyword>
<evidence type="ECO:0000259" key="4">
    <source>
        <dbReference type="Pfam" id="PF03816"/>
    </source>
</evidence>
<comment type="similarity">
    <text evidence="1">Belongs to the LytR/CpsA/Psr (LCP) family.</text>
</comment>